<evidence type="ECO:0008006" key="4">
    <source>
        <dbReference type="Google" id="ProtNLM"/>
    </source>
</evidence>
<comment type="caution">
    <text evidence="2">The sequence shown here is derived from an EMBL/GenBank/DDBJ whole genome shotgun (WGS) entry which is preliminary data.</text>
</comment>
<evidence type="ECO:0000313" key="2">
    <source>
        <dbReference type="EMBL" id="KAK9822304.1"/>
    </source>
</evidence>
<organism evidence="2 3">
    <name type="scientific">Apatococcus lobatus</name>
    <dbReference type="NCBI Taxonomy" id="904363"/>
    <lineage>
        <taxon>Eukaryota</taxon>
        <taxon>Viridiplantae</taxon>
        <taxon>Chlorophyta</taxon>
        <taxon>core chlorophytes</taxon>
        <taxon>Trebouxiophyceae</taxon>
        <taxon>Chlorellales</taxon>
        <taxon>Chlorellaceae</taxon>
        <taxon>Apatococcus</taxon>
    </lineage>
</organism>
<gene>
    <name evidence="2" type="ORF">WJX74_004982</name>
</gene>
<evidence type="ECO:0000256" key="1">
    <source>
        <dbReference type="SAM" id="MobiDB-lite"/>
    </source>
</evidence>
<keyword evidence="3" id="KW-1185">Reference proteome</keyword>
<proteinExistence type="predicted"/>
<dbReference type="AlphaFoldDB" id="A0AAW1QLH3"/>
<name>A0AAW1QLH3_9CHLO</name>
<evidence type="ECO:0000313" key="3">
    <source>
        <dbReference type="Proteomes" id="UP001438707"/>
    </source>
</evidence>
<feature type="region of interest" description="Disordered" evidence="1">
    <location>
        <begin position="25"/>
        <end position="55"/>
    </location>
</feature>
<feature type="compositionally biased region" description="Low complexity" evidence="1">
    <location>
        <begin position="41"/>
        <end position="50"/>
    </location>
</feature>
<dbReference type="Proteomes" id="UP001438707">
    <property type="component" value="Unassembled WGS sequence"/>
</dbReference>
<protein>
    <recommendedName>
        <fullName evidence="4">BZIP domain-containing protein</fullName>
    </recommendedName>
</protein>
<reference evidence="2 3" key="1">
    <citation type="journal article" date="2024" name="Nat. Commun.">
        <title>Phylogenomics reveals the evolutionary origins of lichenization in chlorophyte algae.</title>
        <authorList>
            <person name="Puginier C."/>
            <person name="Libourel C."/>
            <person name="Otte J."/>
            <person name="Skaloud P."/>
            <person name="Haon M."/>
            <person name="Grisel S."/>
            <person name="Petersen M."/>
            <person name="Berrin J.G."/>
            <person name="Delaux P.M."/>
            <person name="Dal Grande F."/>
            <person name="Keller J."/>
        </authorList>
    </citation>
    <scope>NUCLEOTIDE SEQUENCE [LARGE SCALE GENOMIC DNA]</scope>
    <source>
        <strain evidence="2 3">SAG 2145</strain>
    </source>
</reference>
<dbReference type="CDD" id="cd14688">
    <property type="entry name" value="bZIP_YAP"/>
    <property type="match status" value="1"/>
</dbReference>
<dbReference type="EMBL" id="JALJOS010000033">
    <property type="protein sequence ID" value="KAK9822304.1"/>
    <property type="molecule type" value="Genomic_DNA"/>
</dbReference>
<accession>A0AAW1QLH3</accession>
<sequence length="522" mass="58727">MSGEGDQDAVLSLFDPAFTFESLLASGDPTLEQPAVPPKGLDSSSSLDDSTVPCSHSGEFGLQNFRLTPEPYQSHEGAQDFSVQEAQPFSDPHLVEGLDPSKQRARATQARFRLREKERRRMNEAKLRELGQQLQQMTLDKKHLEYSNRRLESALKHNDAHLVRLESHLGVRKIEQQICLESLARFVNSIDGIGTDLEALDVIKQWPLRSLEAFHLRYIGRLQQLLSIQIQPSEPHLAALLSVIKARRLHLSTDPYFSSLYWASLCWNVHRQQQSGLQPPGRHIWAQLLTQLRLSPEQQEQMLAARKRLLHTLDAVGHARWDIIVQLGQAALELGRDNLAESPVVEALRQSLDNERTACSDFLYSVTDEVLTPQQEALSEVSSYPWHMDFLELCHILAGRHNLPMELPAGINRLQAKPSGLSRLLPLYSAYQLLILSLPCYCLGMYLKKGVILCPFQTVIPSKCYHLVDLDVLQRMNLFHAHYGQFEDTVFSCCTYAGLQAIAAQSAASAAVDAEPDFSLIS</sequence>